<reference evidence="2 3" key="1">
    <citation type="journal article" date="2018" name="Front. Plant Sci.">
        <title>Red Clover (Trifolium pratense) and Zigzag Clover (T. medium) - A Picture of Genomic Similarities and Differences.</title>
        <authorList>
            <person name="Dluhosova J."/>
            <person name="Istvanek J."/>
            <person name="Nedelnik J."/>
            <person name="Repkova J."/>
        </authorList>
    </citation>
    <scope>NUCLEOTIDE SEQUENCE [LARGE SCALE GENOMIC DNA]</scope>
    <source>
        <strain evidence="3">cv. 10/8</strain>
        <tissue evidence="2">Leaf</tissue>
    </source>
</reference>
<organism evidence="2 3">
    <name type="scientific">Trifolium medium</name>
    <dbReference type="NCBI Taxonomy" id="97028"/>
    <lineage>
        <taxon>Eukaryota</taxon>
        <taxon>Viridiplantae</taxon>
        <taxon>Streptophyta</taxon>
        <taxon>Embryophyta</taxon>
        <taxon>Tracheophyta</taxon>
        <taxon>Spermatophyta</taxon>
        <taxon>Magnoliopsida</taxon>
        <taxon>eudicotyledons</taxon>
        <taxon>Gunneridae</taxon>
        <taxon>Pentapetalae</taxon>
        <taxon>rosids</taxon>
        <taxon>fabids</taxon>
        <taxon>Fabales</taxon>
        <taxon>Fabaceae</taxon>
        <taxon>Papilionoideae</taxon>
        <taxon>50 kb inversion clade</taxon>
        <taxon>NPAAA clade</taxon>
        <taxon>Hologalegina</taxon>
        <taxon>IRL clade</taxon>
        <taxon>Trifolieae</taxon>
        <taxon>Trifolium</taxon>
    </lineage>
</organism>
<keyword evidence="3" id="KW-1185">Reference proteome</keyword>
<sequence length="159" mass="17206">MVVFGEGVIVDKTTVSLLYDEPVDKEMESCDALNEEDVIVSGNDDNNVSVSYGDNEAINHFGEETVNHIQIIRHADGLYADAVGPLQLVPRDPDQPAEAVAEEIPATEAYGDQEQQVPPPEQQETAAPEAIGSALGAQILDALRELRADFFQLEQTVTA</sequence>
<name>A0A392QM04_9FABA</name>
<dbReference type="EMBL" id="LXQA010144613">
    <property type="protein sequence ID" value="MCI24979.1"/>
    <property type="molecule type" value="Genomic_DNA"/>
</dbReference>
<evidence type="ECO:0000313" key="2">
    <source>
        <dbReference type="EMBL" id="MCI24979.1"/>
    </source>
</evidence>
<protein>
    <submittedName>
        <fullName evidence="2">TIR-NBS-LRR RCT1 resistance protein</fullName>
    </submittedName>
</protein>
<evidence type="ECO:0000313" key="3">
    <source>
        <dbReference type="Proteomes" id="UP000265520"/>
    </source>
</evidence>
<evidence type="ECO:0000256" key="1">
    <source>
        <dbReference type="SAM" id="MobiDB-lite"/>
    </source>
</evidence>
<feature type="non-terminal residue" evidence="2">
    <location>
        <position position="159"/>
    </location>
</feature>
<dbReference type="AlphaFoldDB" id="A0A392QM04"/>
<dbReference type="Proteomes" id="UP000265520">
    <property type="component" value="Unassembled WGS sequence"/>
</dbReference>
<proteinExistence type="predicted"/>
<accession>A0A392QM04</accession>
<comment type="caution">
    <text evidence="2">The sequence shown here is derived from an EMBL/GenBank/DDBJ whole genome shotgun (WGS) entry which is preliminary data.</text>
</comment>
<feature type="region of interest" description="Disordered" evidence="1">
    <location>
        <begin position="107"/>
        <end position="130"/>
    </location>
</feature>